<evidence type="ECO:0000256" key="7">
    <source>
        <dbReference type="PROSITE-ProRule" id="PRU01363"/>
    </source>
</evidence>
<feature type="active site" description="Proton acceptor; for dehydratase activity" evidence="7">
    <location>
        <position position="977"/>
    </location>
</feature>
<evidence type="ECO:0000256" key="4">
    <source>
        <dbReference type="ARBA" id="ARBA00022857"/>
    </source>
</evidence>
<dbReference type="InterPro" id="IPR049900">
    <property type="entry name" value="PKS_mFAS_DH"/>
</dbReference>
<dbReference type="Pfam" id="PF14765">
    <property type="entry name" value="PS-DH"/>
    <property type="match status" value="1"/>
</dbReference>
<feature type="domain" description="Ketosynthase family 3 (KS3)" evidence="10">
    <location>
        <begin position="4"/>
        <end position="431"/>
    </location>
</feature>
<evidence type="ECO:0000256" key="2">
    <source>
        <dbReference type="ARBA" id="ARBA00022553"/>
    </source>
</evidence>
<dbReference type="SMART" id="SM00829">
    <property type="entry name" value="PKS_ER"/>
    <property type="match status" value="1"/>
</dbReference>
<dbReference type="Pfam" id="PF00698">
    <property type="entry name" value="Acyl_transf_1"/>
    <property type="match status" value="1"/>
</dbReference>
<evidence type="ECO:0000256" key="6">
    <source>
        <dbReference type="ARBA" id="ARBA00023315"/>
    </source>
</evidence>
<dbReference type="Pfam" id="PF23297">
    <property type="entry name" value="ACP_SdgA_C"/>
    <property type="match status" value="1"/>
</dbReference>
<evidence type="ECO:0000259" key="9">
    <source>
        <dbReference type="PROSITE" id="PS50075"/>
    </source>
</evidence>
<feature type="region of interest" description="N-terminal hotdog fold" evidence="7">
    <location>
        <begin position="945"/>
        <end position="1083"/>
    </location>
</feature>
<dbReference type="PROSITE" id="PS52004">
    <property type="entry name" value="KS3_2"/>
    <property type="match status" value="1"/>
</dbReference>
<dbReference type="SUPFAM" id="SSF52777">
    <property type="entry name" value="CoA-dependent acyltransferases"/>
    <property type="match status" value="2"/>
</dbReference>
<dbReference type="Pfam" id="PF21089">
    <property type="entry name" value="PKS_DH_N"/>
    <property type="match status" value="1"/>
</dbReference>
<dbReference type="Gene3D" id="3.40.366.10">
    <property type="entry name" value="Malonyl-Coenzyme A Acyl Carrier Protein, domain 2"/>
    <property type="match status" value="1"/>
</dbReference>
<dbReference type="SMART" id="SM00823">
    <property type="entry name" value="PKS_PP"/>
    <property type="match status" value="1"/>
</dbReference>
<dbReference type="Pfam" id="PF02801">
    <property type="entry name" value="Ketoacyl-synt_C"/>
    <property type="match status" value="1"/>
</dbReference>
<name>A0A9N9LCQ2_9HELO</name>
<accession>A0A9N9LCQ2</accession>
<dbReference type="Gene3D" id="3.30.559.10">
    <property type="entry name" value="Chloramphenicol acetyltransferase-like domain"/>
    <property type="match status" value="1"/>
</dbReference>
<dbReference type="Gene3D" id="3.90.180.10">
    <property type="entry name" value="Medium-chain alcohol dehydrogenases, catalytic domain"/>
    <property type="match status" value="1"/>
</dbReference>
<dbReference type="InterPro" id="IPR020806">
    <property type="entry name" value="PKS_PP-bd"/>
</dbReference>
<evidence type="ECO:0000259" key="11">
    <source>
        <dbReference type="PROSITE" id="PS52019"/>
    </source>
</evidence>
<dbReference type="Gene3D" id="3.30.559.70">
    <property type="entry name" value="Choline/Carnitine o-acyltransferase, domain 2"/>
    <property type="match status" value="1"/>
</dbReference>
<dbReference type="SUPFAM" id="SSF53335">
    <property type="entry name" value="S-adenosyl-L-methionine-dependent methyltransferases"/>
    <property type="match status" value="1"/>
</dbReference>
<dbReference type="InterPro" id="IPR023213">
    <property type="entry name" value="CAT-like_dom_sf"/>
</dbReference>
<feature type="compositionally biased region" description="Polar residues" evidence="8">
    <location>
        <begin position="455"/>
        <end position="470"/>
    </location>
</feature>
<dbReference type="InterPro" id="IPR016036">
    <property type="entry name" value="Malonyl_transacylase_ACP-bd"/>
</dbReference>
<dbReference type="CDD" id="cd05195">
    <property type="entry name" value="enoyl_red"/>
    <property type="match status" value="1"/>
</dbReference>
<evidence type="ECO:0000256" key="5">
    <source>
        <dbReference type="ARBA" id="ARBA00023268"/>
    </source>
</evidence>
<evidence type="ECO:0000256" key="1">
    <source>
        <dbReference type="ARBA" id="ARBA00022450"/>
    </source>
</evidence>
<evidence type="ECO:0000313" key="13">
    <source>
        <dbReference type="Proteomes" id="UP000701801"/>
    </source>
</evidence>
<dbReference type="OrthoDB" id="329835at2759"/>
<comment type="caution">
    <text evidence="12">The sequence shown here is derived from an EMBL/GenBank/DDBJ whole genome shotgun (WGS) entry which is preliminary data.</text>
</comment>
<dbReference type="SUPFAM" id="SSF47336">
    <property type="entry name" value="ACP-like"/>
    <property type="match status" value="1"/>
</dbReference>
<dbReference type="InterPro" id="IPR029063">
    <property type="entry name" value="SAM-dependent_MTases_sf"/>
</dbReference>
<sequence>MSTPEPIAVIGIGCRFPGGANSPEKFWEILSKGRDTWSNVPEERFSWKSFHHPDGEAPEALNHLGGHFIDGEIAHFDGKFFGLPPQECEAIDPQFRFQLEVTCEALENAGLRLEDLRGSDTAVYVATFGQDYAHMQDRDLETISKYYMTGTGLAMASNRISYLLDLRGPSMTLDTGCSGSMVAIHQACQSLRTGEAKIAVAGGVSLIITPDMMVPMSMIGVLNKNGKSYSFDSRGAGYGRGEGAAMVVLKNLSDAIRDGDSIRGIIRNSGVNQDGKTPGITVPSGDAQLQLIRRVYKQANLNPLHTKYAEAHGTGTIAGDDAEIWALRQAFTSYDDHGSNKPIPLRVGSVKPNIGHLESASGAASLIKAILMLENDAMPPVINLEVLKDSCRGADIMIPTNLEPWDNKTLRRISVNNFGYGGANGHLILDSLSTYQQENGHDSPNGETKGHENHQITNGTKSSNGINGSHSPEEVKPEPQLLALSAKSKESLARTLENLEQWISQNPDPSNDALRNLAYTLSNRRSLLRWRCSFMGTSLPDLLSRLSSNRPPSVKSMEKSQNVFVFTGQGAQWFAMGRELMSLKSPYSKSLEASDKILSGFGAPWSLLEELSCNKSSDSRINESQIAQPATTAIQIALIDLLSSLDIKPDIVLGHSSGEIAAAYATGSLSQISALKAAYFRGRLQVSAALKGAMMAVGLGEVQLSQYLSRIKSGKLVIACSNSPDSSTVSGDEAAILELKEILDTETVFARRLAVDTAYHSHHVMSVSDTYLHSLNGLEHKNTLPHIRFISSVTGKEMTTGFGAQYWVDNLVSKVQFQRGIEEVCRVASTYSPQARLSFIEVGPHSALSGPLRQTMSSLTFSAGFSCASILIRNQDARYTLLEAVGKSFEQGCSVDIGKANLFLAPNKPQKLLIDLPTYSWDHSDTHWHESRLSKAHRFRKNPHHDLLGSRIASSTVQNPIWRHMLGIDRIPWLREHVIDGFMIFPASGYISMAIQALLESSLERPGFTDISSYNFKNVKFAAALLIPESSKSVEIQLSLTATENLQDNSKSRWEEFRVFSVSDQGTSTEHCHGYIMAQFSSESDEVEAAREQKLNSSAQVARLRKIESACKEELNQEKFYHDMEKTGNQYSGNFACIEKISLGGTQALSVLSIPDTSQCMPAQFQQPHVVHPATLDAIMHHPVAIINRCTQANSLMVVGIDDLKVSSRLANKPKTSLTLGTTTEGCTSRFPSADISVFQPGLDLSVIQMKALKFRATGDAGMNTFENEDRNISYNMEWDLDADHMTSSMFSPGPNSVAAERAQEAKLKLLNQAAAIYVRSCVGKLTVDGPPKLPGHFSHLFDWMKRFNQSDESRSLLECVPEGNERSIVESAEKQGVEGELSQRLGPKMEDILTGKVDPLSLMIEDNLLYRVYSDDSSARIYAHVIKYMKKLAFKNPNVRVLELGGGTGATTAPLLEALGPDGILPFEKYVFTDVSSGFFERTRERLKKWDNYMEYKKLDMNSGFLQQGFENETYDLIIGANCIHIASSMNDVMSNIRHLLKPGGKLVMIETTRVVPFYTTFMGVFDGWWSGVDDGRTDGPTLTVEEWHATLLRNNFNGAEIVATDFGGSAQRSAMIVSTAKDSKSETLKEPKGRIELIICPSWTTNPPEIAIRLSSKLRHQGFDVTIERLSDTTFQGDTTYIIFDNGSCPVLKTDDPSVFDSIKSLLSNAVRVLWVSCQDNSSADMNPEKGMIAGLARVCRAENPCLHIITINVQDSEIEDLDHLLQTFSRVVEDGLINTSSSSMKELEYIYMNKEISIPRLIPNTKLNDRVQQADGKHKLQSQPFYQPNRPLKLQVNKPGFLDSLSFVYDKSFTSVLPASQIEARVEACGINFKDVLIALGQINEDIPMAGEFSGIITDVGSEHRDSFQVGDRVCGFGGSSYTSIIRLDGRRATRIPNSMSFEVAASIPVVFTTAYHSLVEIANLQRGQTLLIQSATGGVGQAALRIAQNIGAEVFATVGSAAKRQLLIEKFGIPEDHIFSSKLLTFKEGIYRMTNGKGVDVVLNSLSGEALRDSWDCIARFGFFIELGKADSLSKLGLNTKPFERNVTFSSLNLQLICDYKPEKAANLLKMAVSLFSTGFFIPIEPITTIPITNIGEAFRLVQAREHTGKIVLKTDAETMVMAPAVTSDNMIVSNEGTYLIAGGLGDLGLEIALMVSSHGAKHIAILSRRILPLPELTALEKRFECLGAKVFVLNCDVTDLSSLKKTIFSLEGCGMPPVKGVVQASNVLQDRVLTKMELQDFKLSTGPKCTGTANLVIALEEQPLEFFLMLASISSVVGTIAQGNYAAGNNYMDTLAYNNKVIGLSSTRFVAVDFGPLDDAGVIANSQRTKDGLVRQGYMLLKLKELLALISYAISHAAREEKSNQFVLGVDYKSILDSDNKYTLKNPMFAHLSRQHKAGQSIEENGVKVQSIGSLISSTNDLSKIRLLISEEITKKISKLVGIDSEEIDVEHSMADFGLDSLVSIELKNWITQTFKAKLQASEISDAAHIVALADLVASRSAIISQKGETITETEPEKQNGNQIEPTKDIVVLPKQPLPDLDSSLTQFLNCLLPVLTPKEYAKYESCVREFQKPAGFGRKLQARLAQLYHDPLVENWLGEFYTTNMFLKSRRTLVPWSNFFATHFVSPYQHTPAERAAIISTSAFRFKQDLEEGGLAQEFFNDQATSSEAYKWFFNATREPGRDIDAMRKYPGNDYLVAFRRGHAYKIPLKYASGATSYAILRDTFQRILDADQKSESWVGALTQDSRDDWAVNRAELQNISESNRTWIHDIEASAFVLYLDEAKPQNASERGPHFLHANGRNRWSDKTIQFSVCDNGISASIGDHTTLDGVPFMRLNTWISKAIVDFNPKDLPATPGPSSSAIDVNEYTFETTPPLKAHITRILTQIHKDTSRFEYQIFKLPTINRSLFRHHKCPPNSGAQLALQLAARRYWGYNPLALEPISHSHFHQGRIDVNITLLPPLADFCTAAAQTKTPSKELRKLFFDAARAHAGSVMAVARGHGFDRHFLALKWAVKDDEKVPELLTDPIYRGKRSPPKLMTNCMASGGAEGGDVFDDDDMLSINFEVTDDCTKISVWGNAGKVDGFREILEESARDVKAIIEI</sequence>
<keyword evidence="3" id="KW-0808">Transferase</keyword>
<dbReference type="InterPro" id="IPR050091">
    <property type="entry name" value="PKS_NRPS_Biosynth_Enz"/>
</dbReference>
<dbReference type="InterPro" id="IPR042104">
    <property type="entry name" value="PKS_dehydratase_sf"/>
</dbReference>
<dbReference type="InterPro" id="IPR013968">
    <property type="entry name" value="PKS_KR"/>
</dbReference>
<dbReference type="InterPro" id="IPR042231">
    <property type="entry name" value="Cho/carn_acyl_trans_2"/>
</dbReference>
<dbReference type="Gene3D" id="3.40.50.720">
    <property type="entry name" value="NAD(P)-binding Rossmann-like Domain"/>
    <property type="match status" value="2"/>
</dbReference>
<dbReference type="SUPFAM" id="SSF52151">
    <property type="entry name" value="FabD/lysophospholipase-like"/>
    <property type="match status" value="1"/>
</dbReference>
<feature type="domain" description="Carrier" evidence="9">
    <location>
        <begin position="2472"/>
        <end position="2546"/>
    </location>
</feature>
<dbReference type="SMART" id="SM00826">
    <property type="entry name" value="PKS_DH"/>
    <property type="match status" value="1"/>
</dbReference>
<evidence type="ECO:0000313" key="12">
    <source>
        <dbReference type="EMBL" id="CAG8971358.1"/>
    </source>
</evidence>
<dbReference type="InterPro" id="IPR036291">
    <property type="entry name" value="NAD(P)-bd_dom_sf"/>
</dbReference>
<dbReference type="PANTHER" id="PTHR43775:SF22">
    <property type="entry name" value="SYNTHASE, PUTATIVE (JCVI)-RELATED"/>
    <property type="match status" value="1"/>
</dbReference>
<dbReference type="FunFam" id="3.40.50.720:FF:000209">
    <property type="entry name" value="Polyketide synthase Pks12"/>
    <property type="match status" value="1"/>
</dbReference>
<dbReference type="InterPro" id="IPR011032">
    <property type="entry name" value="GroES-like_sf"/>
</dbReference>
<dbReference type="Gene3D" id="3.10.129.110">
    <property type="entry name" value="Polyketide synthase dehydratase"/>
    <property type="match status" value="1"/>
</dbReference>
<dbReference type="CDD" id="cd02440">
    <property type="entry name" value="AdoMet_MTases"/>
    <property type="match status" value="1"/>
</dbReference>
<feature type="region of interest" description="Disordered" evidence="8">
    <location>
        <begin position="436"/>
        <end position="476"/>
    </location>
</feature>
<dbReference type="SMART" id="SM00822">
    <property type="entry name" value="PKS_KR"/>
    <property type="match status" value="1"/>
</dbReference>
<dbReference type="SUPFAM" id="SSF50129">
    <property type="entry name" value="GroES-like"/>
    <property type="match status" value="1"/>
</dbReference>
<dbReference type="GO" id="GO:0031177">
    <property type="term" value="F:phosphopantetheine binding"/>
    <property type="evidence" value="ECO:0007669"/>
    <property type="project" value="InterPro"/>
</dbReference>
<evidence type="ECO:0000256" key="3">
    <source>
        <dbReference type="ARBA" id="ARBA00022679"/>
    </source>
</evidence>
<dbReference type="InterPro" id="IPR014043">
    <property type="entry name" value="Acyl_transferase_dom"/>
</dbReference>
<dbReference type="Gene3D" id="1.10.1200.10">
    <property type="entry name" value="ACP-like"/>
    <property type="match status" value="1"/>
</dbReference>
<evidence type="ECO:0000256" key="8">
    <source>
        <dbReference type="SAM" id="MobiDB-lite"/>
    </source>
</evidence>
<dbReference type="InterPro" id="IPR014030">
    <property type="entry name" value="Ketoacyl_synth_N"/>
</dbReference>
<protein>
    <recommendedName>
        <fullName evidence="14">Carrier domain-containing protein</fullName>
    </recommendedName>
</protein>
<organism evidence="12 13">
    <name type="scientific">Hymenoscyphus albidus</name>
    <dbReference type="NCBI Taxonomy" id="595503"/>
    <lineage>
        <taxon>Eukaryota</taxon>
        <taxon>Fungi</taxon>
        <taxon>Dikarya</taxon>
        <taxon>Ascomycota</taxon>
        <taxon>Pezizomycotina</taxon>
        <taxon>Leotiomycetes</taxon>
        <taxon>Helotiales</taxon>
        <taxon>Helotiaceae</taxon>
        <taxon>Hymenoscyphus</taxon>
    </lineage>
</organism>
<dbReference type="InterPro" id="IPR057326">
    <property type="entry name" value="KR_dom"/>
</dbReference>
<dbReference type="Pfam" id="PF22621">
    <property type="entry name" value="CurL-like_PKS_C"/>
    <property type="match status" value="1"/>
</dbReference>
<dbReference type="InterPro" id="IPR014031">
    <property type="entry name" value="Ketoacyl_synth_C"/>
</dbReference>
<dbReference type="CDD" id="cd00833">
    <property type="entry name" value="PKS"/>
    <property type="match status" value="1"/>
</dbReference>
<dbReference type="GO" id="GO:0004312">
    <property type="term" value="F:fatty acid synthase activity"/>
    <property type="evidence" value="ECO:0007669"/>
    <property type="project" value="TreeGrafter"/>
</dbReference>
<dbReference type="GO" id="GO:1901336">
    <property type="term" value="P:lactone biosynthetic process"/>
    <property type="evidence" value="ECO:0007669"/>
    <property type="project" value="UniProtKB-ARBA"/>
</dbReference>
<dbReference type="Pfam" id="PF08659">
    <property type="entry name" value="KR"/>
    <property type="match status" value="1"/>
</dbReference>
<gene>
    <name evidence="12" type="ORF">HYALB_00005977</name>
</gene>
<proteinExistence type="predicted"/>
<dbReference type="EMBL" id="CAJVRM010000016">
    <property type="protein sequence ID" value="CAG8971358.1"/>
    <property type="molecule type" value="Genomic_DNA"/>
</dbReference>
<dbReference type="PROSITE" id="PS50075">
    <property type="entry name" value="CARRIER"/>
    <property type="match status" value="1"/>
</dbReference>
<dbReference type="SUPFAM" id="SSF55048">
    <property type="entry name" value="Probable ACP-binding domain of malonyl-CoA ACP transacylase"/>
    <property type="match status" value="1"/>
</dbReference>
<dbReference type="InterPro" id="IPR020843">
    <property type="entry name" value="ER"/>
</dbReference>
<dbReference type="InterPro" id="IPR049552">
    <property type="entry name" value="PKS_DH_N"/>
</dbReference>
<keyword evidence="4" id="KW-0521">NADP</keyword>
<dbReference type="SMART" id="SM00825">
    <property type="entry name" value="PKS_KS"/>
    <property type="match status" value="1"/>
</dbReference>
<keyword evidence="13" id="KW-1185">Reference proteome</keyword>
<dbReference type="InterPro" id="IPR013217">
    <property type="entry name" value="Methyltransf_12"/>
</dbReference>
<feature type="active site" description="Proton donor; for dehydratase activity" evidence="7">
    <location>
        <position position="1177"/>
    </location>
</feature>
<dbReference type="Proteomes" id="UP000701801">
    <property type="component" value="Unassembled WGS sequence"/>
</dbReference>
<dbReference type="InterPro" id="IPR039551">
    <property type="entry name" value="Cho/carn_acyl_trans"/>
</dbReference>
<dbReference type="SUPFAM" id="SSF51735">
    <property type="entry name" value="NAD(P)-binding Rossmann-fold domains"/>
    <property type="match status" value="2"/>
</dbReference>
<dbReference type="InterPro" id="IPR013149">
    <property type="entry name" value="ADH-like_C"/>
</dbReference>
<dbReference type="InterPro" id="IPR020841">
    <property type="entry name" value="PKS_Beta-ketoAc_synthase_dom"/>
</dbReference>
<dbReference type="SUPFAM" id="SSF53901">
    <property type="entry name" value="Thiolase-like"/>
    <property type="match status" value="1"/>
</dbReference>
<dbReference type="GO" id="GO:0016491">
    <property type="term" value="F:oxidoreductase activity"/>
    <property type="evidence" value="ECO:0007669"/>
    <property type="project" value="InterPro"/>
</dbReference>
<dbReference type="InterPro" id="IPR020807">
    <property type="entry name" value="PKS_DH"/>
</dbReference>
<dbReference type="SMART" id="SM00827">
    <property type="entry name" value="PKS_AT"/>
    <property type="match status" value="1"/>
</dbReference>
<keyword evidence="1" id="KW-0596">Phosphopantetheine</keyword>
<dbReference type="InterPro" id="IPR036736">
    <property type="entry name" value="ACP-like_sf"/>
</dbReference>
<keyword evidence="2" id="KW-0597">Phosphoprotein</keyword>
<evidence type="ECO:0000259" key="10">
    <source>
        <dbReference type="PROSITE" id="PS52004"/>
    </source>
</evidence>
<dbReference type="InterPro" id="IPR056501">
    <property type="entry name" value="NAD-bd_HRPKS_sdrA"/>
</dbReference>
<dbReference type="PANTHER" id="PTHR43775">
    <property type="entry name" value="FATTY ACID SYNTHASE"/>
    <property type="match status" value="1"/>
</dbReference>
<dbReference type="InterPro" id="IPR016035">
    <property type="entry name" value="Acyl_Trfase/lysoPLipase"/>
</dbReference>
<dbReference type="Pfam" id="PF00107">
    <property type="entry name" value="ADH_zinc_N"/>
    <property type="match status" value="1"/>
</dbReference>
<dbReference type="InterPro" id="IPR016039">
    <property type="entry name" value="Thiolase-like"/>
</dbReference>
<dbReference type="GO" id="GO:0006633">
    <property type="term" value="P:fatty acid biosynthetic process"/>
    <property type="evidence" value="ECO:0007669"/>
    <property type="project" value="TreeGrafter"/>
</dbReference>
<reference evidence="12" key="1">
    <citation type="submission" date="2021-07" db="EMBL/GenBank/DDBJ databases">
        <authorList>
            <person name="Durling M."/>
        </authorList>
    </citation>
    <scope>NUCLEOTIDE SEQUENCE</scope>
</reference>
<dbReference type="Pfam" id="PF23114">
    <property type="entry name" value="NAD-bd_HRPKS_sdrA"/>
    <property type="match status" value="1"/>
</dbReference>
<dbReference type="Gene3D" id="3.40.50.150">
    <property type="entry name" value="Vaccinia Virus protein VP39"/>
    <property type="match status" value="1"/>
</dbReference>
<feature type="domain" description="PKS/mFAS DH" evidence="11">
    <location>
        <begin position="945"/>
        <end position="1264"/>
    </location>
</feature>
<dbReference type="InterPro" id="IPR001227">
    <property type="entry name" value="Ac_transferase_dom_sf"/>
</dbReference>
<keyword evidence="5" id="KW-0511">Multifunctional enzyme</keyword>
<dbReference type="Pfam" id="PF00109">
    <property type="entry name" value="ketoacyl-synt"/>
    <property type="match status" value="1"/>
</dbReference>
<feature type="region of interest" description="C-terminal hotdog fold" evidence="7">
    <location>
        <begin position="1112"/>
        <end position="1264"/>
    </location>
</feature>
<dbReference type="Gene3D" id="3.30.70.3290">
    <property type="match status" value="1"/>
</dbReference>
<dbReference type="GO" id="GO:0044550">
    <property type="term" value="P:secondary metabolite biosynthetic process"/>
    <property type="evidence" value="ECO:0007669"/>
    <property type="project" value="TreeGrafter"/>
</dbReference>
<dbReference type="Pfam" id="PF00755">
    <property type="entry name" value="Carn_acyltransf"/>
    <property type="match status" value="1"/>
</dbReference>
<dbReference type="PROSITE" id="PS52019">
    <property type="entry name" value="PKS_MFAS_DH"/>
    <property type="match status" value="1"/>
</dbReference>
<dbReference type="InterPro" id="IPR009081">
    <property type="entry name" value="PP-bd_ACP"/>
</dbReference>
<dbReference type="Pfam" id="PF08242">
    <property type="entry name" value="Methyltransf_12"/>
    <property type="match status" value="1"/>
</dbReference>
<evidence type="ECO:0008006" key="14">
    <source>
        <dbReference type="Google" id="ProtNLM"/>
    </source>
</evidence>
<dbReference type="Gene3D" id="3.40.47.10">
    <property type="match status" value="1"/>
</dbReference>
<dbReference type="InterPro" id="IPR049551">
    <property type="entry name" value="PKS_DH_C"/>
</dbReference>
<keyword evidence="6" id="KW-0012">Acyltransferase</keyword>